<evidence type="ECO:0000259" key="1">
    <source>
        <dbReference type="Pfam" id="PF14681"/>
    </source>
</evidence>
<dbReference type="Proteomes" id="UP001162031">
    <property type="component" value="Unassembled WGS sequence"/>
</dbReference>
<protein>
    <recommendedName>
        <fullName evidence="1">Phosphoribosyltransferase domain-containing protein</fullName>
    </recommendedName>
</protein>
<organism evidence="2 3">
    <name type="scientific">Hyaloperonospora brassicae</name>
    <name type="common">Brassica downy mildew</name>
    <name type="synonym">Peronospora brassicae</name>
    <dbReference type="NCBI Taxonomy" id="162125"/>
    <lineage>
        <taxon>Eukaryota</taxon>
        <taxon>Sar</taxon>
        <taxon>Stramenopiles</taxon>
        <taxon>Oomycota</taxon>
        <taxon>Peronosporomycetes</taxon>
        <taxon>Peronosporales</taxon>
        <taxon>Peronosporaceae</taxon>
        <taxon>Hyaloperonospora</taxon>
    </lineage>
</organism>
<name>A0AAV0U708_HYABA</name>
<evidence type="ECO:0000313" key="3">
    <source>
        <dbReference type="Proteomes" id="UP001162031"/>
    </source>
</evidence>
<dbReference type="Gene3D" id="1.10.10.60">
    <property type="entry name" value="Homeodomain-like"/>
    <property type="match status" value="1"/>
</dbReference>
<dbReference type="InterPro" id="IPR029057">
    <property type="entry name" value="PRTase-like"/>
</dbReference>
<keyword evidence="3" id="KW-1185">Reference proteome</keyword>
<dbReference type="SUPFAM" id="SSF53271">
    <property type="entry name" value="PRTase-like"/>
    <property type="match status" value="1"/>
</dbReference>
<dbReference type="Gene3D" id="3.40.50.2020">
    <property type="match status" value="1"/>
</dbReference>
<dbReference type="Pfam" id="PF14681">
    <property type="entry name" value="UPRTase"/>
    <property type="match status" value="1"/>
</dbReference>
<accession>A0AAV0U708</accession>
<evidence type="ECO:0000313" key="2">
    <source>
        <dbReference type="EMBL" id="CAI5730971.1"/>
    </source>
</evidence>
<comment type="caution">
    <text evidence="2">The sequence shown here is derived from an EMBL/GenBank/DDBJ whole genome shotgun (WGS) entry which is preliminary data.</text>
</comment>
<dbReference type="EMBL" id="CANTFL010001075">
    <property type="protein sequence ID" value="CAI5730971.1"/>
    <property type="molecule type" value="Genomic_DNA"/>
</dbReference>
<dbReference type="AlphaFoldDB" id="A0AAV0U708"/>
<sequence>MEPSFIALPRLSSYLPSFAAADSNRDVGSRKQRDSTACTCNAVSSTKRTVHHLQNEQLEKRQGPFNDTIDSTLSDNRASLAPLNSVHLTHKQAASCSTSVVWDLLSPKPFVQSLDVDTLRSCKSKQTTSRKRASRYLSDRDRRAIITRIIHGEKQVTLAREFGVSRAAICNLYKNRWTVLSRVRRSIEPHINLSSPLSILRHAGAVIVVPNVSTISICTESSENVIDGTSIGSCAPHQPGHDSGKAQQCQGDEWCASRLEDSNSSVAVYDRVEHLDVRGVRAGQDRLEAYHITHEQQSPVYQGIRSPASSSRFFVHEASVHSQPCRNLLTALRDVNTSTQVFRQRVTRLVRLLLEEALSCLPQRPVDMKENLFGDVCHGPKALDEDDICGVSMEDKGMALLRAFATISPASSTGVIFAAAGSTKDSYNGNVWPSITHARLPVIRARQVVLLLDVQCVTGTEACAVLHHLVHERQIPAHRVYFVTIMSSFEGLYKVAWHFSDVKLISAHVSKRLDGNPYYQPGVGDFMQRYWDVLADCSPV</sequence>
<feature type="domain" description="Phosphoribosyltransferase" evidence="1">
    <location>
        <begin position="325"/>
        <end position="531"/>
    </location>
</feature>
<proteinExistence type="predicted"/>
<reference evidence="2" key="1">
    <citation type="submission" date="2022-12" db="EMBL/GenBank/DDBJ databases">
        <authorList>
            <person name="Webb A."/>
        </authorList>
    </citation>
    <scope>NUCLEOTIDE SEQUENCE</scope>
    <source>
        <strain evidence="2">Hp1</strain>
    </source>
</reference>
<gene>
    <name evidence="2" type="ORF">HBR001_LOCUS5031</name>
</gene>
<dbReference type="InterPro" id="IPR000836">
    <property type="entry name" value="PRTase_dom"/>
</dbReference>